<evidence type="ECO:0000313" key="2">
    <source>
        <dbReference type="Proteomes" id="UP000886501"/>
    </source>
</evidence>
<feature type="non-terminal residue" evidence="1">
    <location>
        <position position="52"/>
    </location>
</feature>
<gene>
    <name evidence="1" type="ORF">BDM02DRAFT_3102316</name>
</gene>
<dbReference type="EMBL" id="MU118118">
    <property type="protein sequence ID" value="KAF9644802.1"/>
    <property type="molecule type" value="Genomic_DNA"/>
</dbReference>
<proteinExistence type="predicted"/>
<reference evidence="1" key="2">
    <citation type="journal article" date="2020" name="Nat. Commun.">
        <title>Large-scale genome sequencing of mycorrhizal fungi provides insights into the early evolution of symbiotic traits.</title>
        <authorList>
            <person name="Miyauchi S."/>
            <person name="Kiss E."/>
            <person name="Kuo A."/>
            <person name="Drula E."/>
            <person name="Kohler A."/>
            <person name="Sanchez-Garcia M."/>
            <person name="Morin E."/>
            <person name="Andreopoulos B."/>
            <person name="Barry K.W."/>
            <person name="Bonito G."/>
            <person name="Buee M."/>
            <person name="Carver A."/>
            <person name="Chen C."/>
            <person name="Cichocki N."/>
            <person name="Clum A."/>
            <person name="Culley D."/>
            <person name="Crous P.W."/>
            <person name="Fauchery L."/>
            <person name="Girlanda M."/>
            <person name="Hayes R.D."/>
            <person name="Keri Z."/>
            <person name="LaButti K."/>
            <person name="Lipzen A."/>
            <person name="Lombard V."/>
            <person name="Magnuson J."/>
            <person name="Maillard F."/>
            <person name="Murat C."/>
            <person name="Nolan M."/>
            <person name="Ohm R.A."/>
            <person name="Pangilinan J."/>
            <person name="Pereira M.F."/>
            <person name="Perotto S."/>
            <person name="Peter M."/>
            <person name="Pfister S."/>
            <person name="Riley R."/>
            <person name="Sitrit Y."/>
            <person name="Stielow J.B."/>
            <person name="Szollosi G."/>
            <person name="Zifcakova L."/>
            <person name="Stursova M."/>
            <person name="Spatafora J.W."/>
            <person name="Tedersoo L."/>
            <person name="Vaario L.M."/>
            <person name="Yamada A."/>
            <person name="Yan M."/>
            <person name="Wang P."/>
            <person name="Xu J."/>
            <person name="Bruns T."/>
            <person name="Baldrian P."/>
            <person name="Vilgalys R."/>
            <person name="Dunand C."/>
            <person name="Henrissat B."/>
            <person name="Grigoriev I.V."/>
            <person name="Hibbett D."/>
            <person name="Nagy L.G."/>
            <person name="Martin F.M."/>
        </authorList>
    </citation>
    <scope>NUCLEOTIDE SEQUENCE</scope>
    <source>
        <strain evidence="1">P2</strain>
    </source>
</reference>
<protein>
    <submittedName>
        <fullName evidence="1">Uncharacterized protein</fullName>
    </submittedName>
</protein>
<comment type="caution">
    <text evidence="1">The sequence shown here is derived from an EMBL/GenBank/DDBJ whole genome shotgun (WGS) entry which is preliminary data.</text>
</comment>
<reference evidence="1" key="1">
    <citation type="submission" date="2019-10" db="EMBL/GenBank/DDBJ databases">
        <authorList>
            <consortium name="DOE Joint Genome Institute"/>
            <person name="Kuo A."/>
            <person name="Miyauchi S."/>
            <person name="Kiss E."/>
            <person name="Drula E."/>
            <person name="Kohler A."/>
            <person name="Sanchez-Garcia M."/>
            <person name="Andreopoulos B."/>
            <person name="Barry K.W."/>
            <person name="Bonito G."/>
            <person name="Buee M."/>
            <person name="Carver A."/>
            <person name="Chen C."/>
            <person name="Cichocki N."/>
            <person name="Clum A."/>
            <person name="Culley D."/>
            <person name="Crous P.W."/>
            <person name="Fauchery L."/>
            <person name="Girlanda M."/>
            <person name="Hayes R."/>
            <person name="Keri Z."/>
            <person name="Labutti K."/>
            <person name="Lipzen A."/>
            <person name="Lombard V."/>
            <person name="Magnuson J."/>
            <person name="Maillard F."/>
            <person name="Morin E."/>
            <person name="Murat C."/>
            <person name="Nolan M."/>
            <person name="Ohm R."/>
            <person name="Pangilinan J."/>
            <person name="Pereira M."/>
            <person name="Perotto S."/>
            <person name="Peter M."/>
            <person name="Riley R."/>
            <person name="Sitrit Y."/>
            <person name="Stielow B."/>
            <person name="Szollosi G."/>
            <person name="Zifcakova L."/>
            <person name="Stursova M."/>
            <person name="Spatafora J.W."/>
            <person name="Tedersoo L."/>
            <person name="Vaario L.-M."/>
            <person name="Yamada A."/>
            <person name="Yan M."/>
            <person name="Wang P."/>
            <person name="Xu J."/>
            <person name="Bruns T."/>
            <person name="Baldrian P."/>
            <person name="Vilgalys R."/>
            <person name="Henrissat B."/>
            <person name="Grigoriev I.V."/>
            <person name="Hibbett D."/>
            <person name="Nagy L.G."/>
            <person name="Martin F.M."/>
        </authorList>
    </citation>
    <scope>NUCLEOTIDE SEQUENCE</scope>
    <source>
        <strain evidence="1">P2</strain>
    </source>
</reference>
<name>A0ACB6Z5G9_THEGA</name>
<dbReference type="Proteomes" id="UP000886501">
    <property type="component" value="Unassembled WGS sequence"/>
</dbReference>
<accession>A0ACB6Z5G9</accession>
<evidence type="ECO:0000313" key="1">
    <source>
        <dbReference type="EMBL" id="KAF9644802.1"/>
    </source>
</evidence>
<keyword evidence="2" id="KW-1185">Reference proteome</keyword>
<sequence length="52" mass="6099">MSDPHLPPEVCDYIVDLLHDKPDTLGRCCLVSRSWVPRTRKHLFADIKFLYT</sequence>
<organism evidence="1 2">
    <name type="scientific">Thelephora ganbajun</name>
    <name type="common">Ganba fungus</name>
    <dbReference type="NCBI Taxonomy" id="370292"/>
    <lineage>
        <taxon>Eukaryota</taxon>
        <taxon>Fungi</taxon>
        <taxon>Dikarya</taxon>
        <taxon>Basidiomycota</taxon>
        <taxon>Agaricomycotina</taxon>
        <taxon>Agaricomycetes</taxon>
        <taxon>Thelephorales</taxon>
        <taxon>Thelephoraceae</taxon>
        <taxon>Thelephora</taxon>
    </lineage>
</organism>